<dbReference type="Proteomes" id="UP000799438">
    <property type="component" value="Unassembled WGS sequence"/>
</dbReference>
<name>A0A6A6BIU3_9PEZI</name>
<feature type="compositionally biased region" description="Polar residues" evidence="1">
    <location>
        <begin position="1"/>
        <end position="22"/>
    </location>
</feature>
<sequence>MSNYPNQTTTLPPSFHQSQPQLQPYHRQPSGAPARDPETHLSLQRGGTARVSQPSFRPPVRPAARAPVSSNSRMSL</sequence>
<evidence type="ECO:0000256" key="1">
    <source>
        <dbReference type="SAM" id="MobiDB-lite"/>
    </source>
</evidence>
<dbReference type="RefSeq" id="XP_033398937.1">
    <property type="nucleotide sequence ID" value="XM_033540220.1"/>
</dbReference>
<dbReference type="AlphaFoldDB" id="A0A6A6BIU3"/>
<reference evidence="2" key="1">
    <citation type="journal article" date="2020" name="Stud. Mycol.">
        <title>101 Dothideomycetes genomes: a test case for predicting lifestyles and emergence of pathogens.</title>
        <authorList>
            <person name="Haridas S."/>
            <person name="Albert R."/>
            <person name="Binder M."/>
            <person name="Bloem J."/>
            <person name="Labutti K."/>
            <person name="Salamov A."/>
            <person name="Andreopoulos B."/>
            <person name="Baker S."/>
            <person name="Barry K."/>
            <person name="Bills G."/>
            <person name="Bluhm B."/>
            <person name="Cannon C."/>
            <person name="Castanera R."/>
            <person name="Culley D."/>
            <person name="Daum C."/>
            <person name="Ezra D."/>
            <person name="Gonzalez J."/>
            <person name="Henrissat B."/>
            <person name="Kuo A."/>
            <person name="Liang C."/>
            <person name="Lipzen A."/>
            <person name="Lutzoni F."/>
            <person name="Magnuson J."/>
            <person name="Mondo S."/>
            <person name="Nolan M."/>
            <person name="Ohm R."/>
            <person name="Pangilinan J."/>
            <person name="Park H.-J."/>
            <person name="Ramirez L."/>
            <person name="Alfaro M."/>
            <person name="Sun H."/>
            <person name="Tritt A."/>
            <person name="Yoshinaga Y."/>
            <person name="Zwiers L.-H."/>
            <person name="Turgeon B."/>
            <person name="Goodwin S."/>
            <person name="Spatafora J."/>
            <person name="Crous P."/>
            <person name="Grigoriev I."/>
        </authorList>
    </citation>
    <scope>NUCLEOTIDE SEQUENCE</scope>
    <source>
        <strain evidence="2">CBS 121167</strain>
    </source>
</reference>
<evidence type="ECO:0000313" key="3">
    <source>
        <dbReference type="Proteomes" id="UP000799438"/>
    </source>
</evidence>
<gene>
    <name evidence="2" type="ORF">K452DRAFT_286049</name>
</gene>
<dbReference type="EMBL" id="ML995482">
    <property type="protein sequence ID" value="KAF2143225.1"/>
    <property type="molecule type" value="Genomic_DNA"/>
</dbReference>
<dbReference type="GeneID" id="54297716"/>
<feature type="region of interest" description="Disordered" evidence="1">
    <location>
        <begin position="1"/>
        <end position="76"/>
    </location>
</feature>
<keyword evidence="3" id="KW-1185">Reference proteome</keyword>
<proteinExistence type="predicted"/>
<evidence type="ECO:0000313" key="2">
    <source>
        <dbReference type="EMBL" id="KAF2143225.1"/>
    </source>
</evidence>
<accession>A0A6A6BIU3</accession>
<organism evidence="2 3">
    <name type="scientific">Aplosporella prunicola CBS 121167</name>
    <dbReference type="NCBI Taxonomy" id="1176127"/>
    <lineage>
        <taxon>Eukaryota</taxon>
        <taxon>Fungi</taxon>
        <taxon>Dikarya</taxon>
        <taxon>Ascomycota</taxon>
        <taxon>Pezizomycotina</taxon>
        <taxon>Dothideomycetes</taxon>
        <taxon>Dothideomycetes incertae sedis</taxon>
        <taxon>Botryosphaeriales</taxon>
        <taxon>Aplosporellaceae</taxon>
        <taxon>Aplosporella</taxon>
    </lineage>
</organism>
<protein>
    <submittedName>
        <fullName evidence="2">Uncharacterized protein</fullName>
    </submittedName>
</protein>